<dbReference type="EMBL" id="KE148149">
    <property type="protein sequence ID" value="EPE08393.1"/>
    <property type="molecule type" value="Genomic_DNA"/>
</dbReference>
<reference evidence="3 4" key="1">
    <citation type="journal article" date="2013" name="BMC Genomics">
        <title>The genome and transcriptome of the pine saprophyte Ophiostoma piceae, and a comparison with the bark beetle-associated pine pathogen Grosmannia clavigera.</title>
        <authorList>
            <person name="Haridas S."/>
            <person name="Wang Y."/>
            <person name="Lim L."/>
            <person name="Massoumi Alamouti S."/>
            <person name="Jackman S."/>
            <person name="Docking R."/>
            <person name="Robertson G."/>
            <person name="Birol I."/>
            <person name="Bohlmann J."/>
            <person name="Breuil C."/>
        </authorList>
    </citation>
    <scope>NUCLEOTIDE SEQUENCE [LARGE SCALE GENOMIC DNA]</scope>
    <source>
        <strain evidence="3 4">UAMH 11346</strain>
    </source>
</reference>
<proteinExistence type="inferred from homology"/>
<dbReference type="Pfam" id="PF07286">
    <property type="entry name" value="D-Glu_cyclase"/>
    <property type="match status" value="1"/>
</dbReference>
<evidence type="ECO:0000256" key="2">
    <source>
        <dbReference type="ARBA" id="ARBA00023239"/>
    </source>
</evidence>
<protein>
    <recommendedName>
        <fullName evidence="5">Duf1445 domain protein</fullName>
    </recommendedName>
</protein>
<dbReference type="OrthoDB" id="10262538at2759"/>
<dbReference type="STRING" id="1262450.S3CPA9"/>
<name>S3CPA9_OPHP1</name>
<gene>
    <name evidence="3" type="ORF">F503_01176</name>
</gene>
<evidence type="ECO:0000256" key="1">
    <source>
        <dbReference type="ARBA" id="ARBA00007896"/>
    </source>
</evidence>
<keyword evidence="4" id="KW-1185">Reference proteome</keyword>
<dbReference type="GO" id="GO:0006536">
    <property type="term" value="P:glutamate metabolic process"/>
    <property type="evidence" value="ECO:0007669"/>
    <property type="project" value="TreeGrafter"/>
</dbReference>
<evidence type="ECO:0000313" key="4">
    <source>
        <dbReference type="Proteomes" id="UP000016923"/>
    </source>
</evidence>
<organism evidence="3 4">
    <name type="scientific">Ophiostoma piceae (strain UAMH 11346)</name>
    <name type="common">Sap stain fungus</name>
    <dbReference type="NCBI Taxonomy" id="1262450"/>
    <lineage>
        <taxon>Eukaryota</taxon>
        <taxon>Fungi</taxon>
        <taxon>Dikarya</taxon>
        <taxon>Ascomycota</taxon>
        <taxon>Pezizomycotina</taxon>
        <taxon>Sordariomycetes</taxon>
        <taxon>Sordariomycetidae</taxon>
        <taxon>Ophiostomatales</taxon>
        <taxon>Ophiostomataceae</taxon>
        <taxon>Ophiostoma</taxon>
    </lineage>
</organism>
<comment type="similarity">
    <text evidence="1">Belongs to the D-glutamate cyclase family.</text>
</comment>
<dbReference type="eggNOG" id="ENOG502QV7A">
    <property type="taxonomic scope" value="Eukaryota"/>
</dbReference>
<keyword evidence="2" id="KW-0456">Lyase</keyword>
<accession>S3CPA9</accession>
<evidence type="ECO:0008006" key="5">
    <source>
        <dbReference type="Google" id="ProtNLM"/>
    </source>
</evidence>
<dbReference type="GO" id="GO:0047820">
    <property type="term" value="F:D-glutamate cyclase activity"/>
    <property type="evidence" value="ECO:0007669"/>
    <property type="project" value="TreeGrafter"/>
</dbReference>
<dbReference type="FunFam" id="3.30.2040.10:FF:000001">
    <property type="entry name" value="D-glutamate cyclase, mitochondrial"/>
    <property type="match status" value="1"/>
</dbReference>
<dbReference type="OMA" id="NVPMYKT"/>
<sequence length="307" mass="33332">MSTTMSTKILCKDAEATALKLRLDTGLRVRLAARSNEYTKSTSGLAPTYLQANLVVLPSRYAADFRGLCARNPVPCPLIAESSSVGNYSSLKSYLPRLSTSSQLAAGLDLRTDCPRYNVYDGSRLSKAGVSAVTDEWTDDHVAFLIGCSHCFESALECAGFTVRHSVQDRTVPIYRTSVPLNPSGIFTGSTYVVSMRPFPKKDIERVREITRAYAPTHGEPLAWGWDALARLGIADIDLPQWGDAPLTEDGQQPLGTLVGDDNNVPVFWGCGVTPQEAIMKAPLEGTILAHAPGHMLVLDCREDDVL</sequence>
<dbReference type="InterPro" id="IPR038021">
    <property type="entry name" value="Putative_hydro-lyase"/>
</dbReference>
<dbReference type="AlphaFoldDB" id="S3CPA9"/>
<dbReference type="InterPro" id="IPR009906">
    <property type="entry name" value="D-Glu_cyclase"/>
</dbReference>
<dbReference type="SUPFAM" id="SSF160920">
    <property type="entry name" value="PSTPO5379-like"/>
    <property type="match status" value="1"/>
</dbReference>
<dbReference type="Proteomes" id="UP000016923">
    <property type="component" value="Unassembled WGS sequence"/>
</dbReference>
<dbReference type="HOGENOM" id="CLU_059759_1_0_1"/>
<dbReference type="PANTHER" id="PTHR32022">
    <property type="entry name" value="D-GLUTAMATE CYCLASE, MITOCHONDRIAL"/>
    <property type="match status" value="1"/>
</dbReference>
<dbReference type="VEuPathDB" id="FungiDB:F503_01176"/>
<evidence type="ECO:0000313" key="3">
    <source>
        <dbReference type="EMBL" id="EPE08393.1"/>
    </source>
</evidence>
<dbReference type="PANTHER" id="PTHR32022:SF10">
    <property type="entry name" value="D-GLUTAMATE CYCLASE, MITOCHONDRIAL"/>
    <property type="match status" value="1"/>
</dbReference>
<dbReference type="Gene3D" id="3.30.2040.10">
    <property type="entry name" value="PSTPO5379-like domain"/>
    <property type="match status" value="1"/>
</dbReference>
<dbReference type="Gene3D" id="3.40.1640.10">
    <property type="entry name" value="PSTPO5379-like"/>
    <property type="match status" value="1"/>
</dbReference>